<evidence type="ECO:0000256" key="2">
    <source>
        <dbReference type="ARBA" id="ARBA00022448"/>
    </source>
</evidence>
<keyword evidence="7" id="KW-0067">ATP-binding</keyword>
<proteinExistence type="inferred from homology"/>
<dbReference type="Proteomes" id="UP001352263">
    <property type="component" value="Unassembled WGS sequence"/>
</dbReference>
<keyword evidence="4" id="KW-0997">Cell inner membrane</keyword>
<dbReference type="InterPro" id="IPR027417">
    <property type="entry name" value="P-loop_NTPase"/>
</dbReference>
<reference evidence="16 17" key="1">
    <citation type="submission" date="2023-10" db="EMBL/GenBank/DDBJ databases">
        <title>Noviherbaspirillum sp. CPCC 100848 genome assembly.</title>
        <authorList>
            <person name="Li X.Y."/>
            <person name="Fang X.M."/>
        </authorList>
    </citation>
    <scope>NUCLEOTIDE SEQUENCE [LARGE SCALE GENOMIC DNA]</scope>
    <source>
        <strain evidence="16 17">CPCC 100848</strain>
    </source>
</reference>
<evidence type="ECO:0000256" key="1">
    <source>
        <dbReference type="ARBA" id="ARBA00004429"/>
    </source>
</evidence>
<sequence length="657" mass="69726">MNIKHPHAQNTPAMSEPLLDISHVSKSYVSGDSTVHALDDVSLQVFPGEFVAIMGQSGSGKSTLMNIIGCLDRPSAGSYRIGGQDVTSLAKDELASLRRDTFGFVFQRYNLLTTVTAAENVELPAIYAGTSKRERSERAQALLERLGLGERGGHRPNQLSGGQQQRVSIARALMNGAEIILADEPTGALDSKSGEEVLQLLKQLHAEGHTIVLITHDRSVAEHAQRVIRIADGRIVDDSRIRESAGARQRLPAPAHGGARWLPDLAEAVKMALRSLRNNIFRSALTLLGVIIGVAAVVAMLAIGNGSKQQVLQRIESMGSNLLLVFPGAPGTRPSGDIATLVPADAQAIRELPNITVVSPERSTRATVRHGSLDYQTNITGIWPGYAGTQDWKMARGSFITEADVQGYAPVIVLGQTVAKNLFPNGEDPIGRYLLVKSVPFEIVGVLAGKGANAFGSDMDNIALVPLSTGYMRLFGKQYLNTINVKVGDAQQIASTQAAIESLLRQRHGKEDFQIRSTSSLLETATETQNTLTVLLGSVAAISLLVGGIGVMNIMLVTVTERTREIGVRMATGARTANILLQFNTEALVVCGIGGLLGVAVGIGAGLAARAFGMNVAFTAAPALLAFFSAFATGLLFGYLPARKAAHLDPVVALSSE</sequence>
<comment type="caution">
    <text evidence="16">The sequence shown here is derived from an EMBL/GenBank/DDBJ whole genome shotgun (WGS) entry which is preliminary data.</text>
</comment>
<feature type="transmembrane region" description="Helical" evidence="14">
    <location>
        <begin position="587"/>
        <end position="608"/>
    </location>
</feature>
<feature type="transmembrane region" description="Helical" evidence="14">
    <location>
        <begin position="280"/>
        <end position="303"/>
    </location>
</feature>
<feature type="transmembrane region" description="Helical" evidence="14">
    <location>
        <begin position="620"/>
        <end position="640"/>
    </location>
</feature>
<dbReference type="PANTHER" id="PTHR30572:SF14">
    <property type="entry name" value="MACROLIDE EXPORT ATP-BINDING_PERMEASE PROTEIN MACB"/>
    <property type="match status" value="1"/>
</dbReference>
<evidence type="ECO:0000256" key="6">
    <source>
        <dbReference type="ARBA" id="ARBA00022741"/>
    </source>
</evidence>
<dbReference type="SMART" id="SM00382">
    <property type="entry name" value="AAA"/>
    <property type="match status" value="1"/>
</dbReference>
<dbReference type="InterPro" id="IPR025857">
    <property type="entry name" value="MacB_PCD"/>
</dbReference>
<evidence type="ECO:0000256" key="5">
    <source>
        <dbReference type="ARBA" id="ARBA00022692"/>
    </source>
</evidence>
<comment type="subcellular location">
    <subcellularLocation>
        <location evidence="1">Cell inner membrane</location>
        <topology evidence="1">Multi-pass membrane protein</topology>
    </subcellularLocation>
</comment>
<keyword evidence="11" id="KW-0046">Antibiotic resistance</keyword>
<keyword evidence="6" id="KW-0547">Nucleotide-binding</keyword>
<keyword evidence="9 14" id="KW-1133">Transmembrane helix</keyword>
<feature type="domain" description="ABC transporter" evidence="15">
    <location>
        <begin position="19"/>
        <end position="257"/>
    </location>
</feature>
<keyword evidence="3" id="KW-1003">Cell membrane</keyword>
<evidence type="ECO:0000256" key="7">
    <source>
        <dbReference type="ARBA" id="ARBA00022840"/>
    </source>
</evidence>
<evidence type="ECO:0000256" key="9">
    <source>
        <dbReference type="ARBA" id="ARBA00022989"/>
    </source>
</evidence>
<dbReference type="PROSITE" id="PS50893">
    <property type="entry name" value="ABC_TRANSPORTER_2"/>
    <property type="match status" value="1"/>
</dbReference>
<dbReference type="Pfam" id="PF00005">
    <property type="entry name" value="ABC_tran"/>
    <property type="match status" value="1"/>
</dbReference>
<dbReference type="InterPro" id="IPR050250">
    <property type="entry name" value="Macrolide_Exporter_MacB"/>
</dbReference>
<evidence type="ECO:0000256" key="13">
    <source>
        <dbReference type="ARBA" id="ARBA00041199"/>
    </source>
</evidence>
<dbReference type="InterPro" id="IPR003593">
    <property type="entry name" value="AAA+_ATPase"/>
</dbReference>
<organism evidence="16 17">
    <name type="scientific">Noviherbaspirillum album</name>
    <dbReference type="NCBI Taxonomy" id="3080276"/>
    <lineage>
        <taxon>Bacteria</taxon>
        <taxon>Pseudomonadati</taxon>
        <taxon>Pseudomonadota</taxon>
        <taxon>Betaproteobacteria</taxon>
        <taxon>Burkholderiales</taxon>
        <taxon>Oxalobacteraceae</taxon>
        <taxon>Noviherbaspirillum</taxon>
    </lineage>
</organism>
<dbReference type="Gene3D" id="3.40.50.300">
    <property type="entry name" value="P-loop containing nucleotide triphosphate hydrolases"/>
    <property type="match status" value="1"/>
</dbReference>
<gene>
    <name evidence="16" type="ORF">RY831_02130</name>
</gene>
<dbReference type="SUPFAM" id="SSF52540">
    <property type="entry name" value="P-loop containing nucleoside triphosphate hydrolases"/>
    <property type="match status" value="1"/>
</dbReference>
<keyword evidence="8" id="KW-1278">Translocase</keyword>
<evidence type="ECO:0000313" key="16">
    <source>
        <dbReference type="EMBL" id="MEC4717937.1"/>
    </source>
</evidence>
<evidence type="ECO:0000256" key="10">
    <source>
        <dbReference type="ARBA" id="ARBA00023136"/>
    </source>
</evidence>
<dbReference type="PANTHER" id="PTHR30572">
    <property type="entry name" value="MEMBRANE COMPONENT OF TRANSPORTER-RELATED"/>
    <property type="match status" value="1"/>
</dbReference>
<dbReference type="PROSITE" id="PS00211">
    <property type="entry name" value="ABC_TRANSPORTER_1"/>
    <property type="match status" value="1"/>
</dbReference>
<accession>A0ABU6J2T9</accession>
<dbReference type="Pfam" id="PF02687">
    <property type="entry name" value="FtsX"/>
    <property type="match status" value="1"/>
</dbReference>
<evidence type="ECO:0000256" key="3">
    <source>
        <dbReference type="ARBA" id="ARBA00022475"/>
    </source>
</evidence>
<evidence type="ECO:0000256" key="8">
    <source>
        <dbReference type="ARBA" id="ARBA00022967"/>
    </source>
</evidence>
<dbReference type="CDD" id="cd03255">
    <property type="entry name" value="ABC_MJ0796_LolCDE_FtsE"/>
    <property type="match status" value="1"/>
</dbReference>
<protein>
    <recommendedName>
        <fullName evidence="13">Pyoverdine export ATP-binding/permease protein PvdT</fullName>
    </recommendedName>
</protein>
<dbReference type="InterPro" id="IPR003838">
    <property type="entry name" value="ABC3_permease_C"/>
</dbReference>
<keyword evidence="5 14" id="KW-0812">Transmembrane</keyword>
<name>A0ABU6J2T9_9BURK</name>
<dbReference type="InterPro" id="IPR017911">
    <property type="entry name" value="MacB-like_ATP-bd"/>
</dbReference>
<dbReference type="InterPro" id="IPR017871">
    <property type="entry name" value="ABC_transporter-like_CS"/>
</dbReference>
<evidence type="ECO:0000256" key="12">
    <source>
        <dbReference type="ARBA" id="ARBA00038388"/>
    </source>
</evidence>
<keyword evidence="10 14" id="KW-0472">Membrane</keyword>
<evidence type="ECO:0000256" key="4">
    <source>
        <dbReference type="ARBA" id="ARBA00022519"/>
    </source>
</evidence>
<comment type="similarity">
    <text evidence="12">Belongs to the ABC transporter superfamily. Macrolide exporter (TC 3.A.1.122) family.</text>
</comment>
<evidence type="ECO:0000256" key="11">
    <source>
        <dbReference type="ARBA" id="ARBA00023251"/>
    </source>
</evidence>
<keyword evidence="2" id="KW-0813">Transport</keyword>
<evidence type="ECO:0000313" key="17">
    <source>
        <dbReference type="Proteomes" id="UP001352263"/>
    </source>
</evidence>
<dbReference type="Pfam" id="PF12704">
    <property type="entry name" value="MacB_PCD"/>
    <property type="match status" value="1"/>
</dbReference>
<dbReference type="EMBL" id="JAWIIV010000001">
    <property type="protein sequence ID" value="MEC4717937.1"/>
    <property type="molecule type" value="Genomic_DNA"/>
</dbReference>
<dbReference type="InterPro" id="IPR003439">
    <property type="entry name" value="ABC_transporter-like_ATP-bd"/>
</dbReference>
<feature type="transmembrane region" description="Helical" evidence="14">
    <location>
        <begin position="534"/>
        <end position="559"/>
    </location>
</feature>
<keyword evidence="17" id="KW-1185">Reference proteome</keyword>
<evidence type="ECO:0000259" key="15">
    <source>
        <dbReference type="PROSITE" id="PS50893"/>
    </source>
</evidence>
<evidence type="ECO:0000256" key="14">
    <source>
        <dbReference type="SAM" id="Phobius"/>
    </source>
</evidence>